<evidence type="ECO:0000256" key="1">
    <source>
        <dbReference type="SAM" id="MobiDB-lite"/>
    </source>
</evidence>
<evidence type="ECO:0000256" key="2">
    <source>
        <dbReference type="SAM" id="Phobius"/>
    </source>
</evidence>
<keyword evidence="4" id="KW-1185">Reference proteome</keyword>
<organism evidence="3 4">
    <name type="scientific">Elliptochloris bilobata</name>
    <dbReference type="NCBI Taxonomy" id="381761"/>
    <lineage>
        <taxon>Eukaryota</taxon>
        <taxon>Viridiplantae</taxon>
        <taxon>Chlorophyta</taxon>
        <taxon>core chlorophytes</taxon>
        <taxon>Trebouxiophyceae</taxon>
        <taxon>Trebouxiophyceae incertae sedis</taxon>
        <taxon>Elliptochloris clade</taxon>
        <taxon>Elliptochloris</taxon>
    </lineage>
</organism>
<feature type="transmembrane region" description="Helical" evidence="2">
    <location>
        <begin position="103"/>
        <end position="125"/>
    </location>
</feature>
<feature type="region of interest" description="Disordered" evidence="1">
    <location>
        <begin position="327"/>
        <end position="351"/>
    </location>
</feature>
<sequence>MGARTSRTVDAYDTKRAPEKELGCFGILSRVACQAIIATILVAIAVLSIIALVYRGDRWAVYWTNNPTGQANYDFHSGWNNFGSTYSPGGYQSLLNFNFGCWVIGWICFAFLLACLVFAVIQFIVAATNQSGRHTCAFGVPLGICTVCMMAAYILAFILETREYSYRTTPNRDRYTPWPGFAWICGTVAGALWVVAGSAAFCMPLKKPRALPTTSSTATTPSAAAGTPTAAAAAAPERRSWFRRDRRAGADLGPAAAGAGAGAAAGTYQHAGENKYGAYPDVEAGHTPGAATMPGYNGGGTAVSPGHGSAGTGYGALTGTAGAGYESPAGAGVLSAGGQGLREIQDLKTST</sequence>
<feature type="transmembrane region" description="Helical" evidence="2">
    <location>
        <begin position="35"/>
        <end position="54"/>
    </location>
</feature>
<feature type="region of interest" description="Disordered" evidence="1">
    <location>
        <begin position="213"/>
        <end position="239"/>
    </location>
</feature>
<evidence type="ECO:0000313" key="4">
    <source>
        <dbReference type="Proteomes" id="UP001445335"/>
    </source>
</evidence>
<feature type="transmembrane region" description="Helical" evidence="2">
    <location>
        <begin position="137"/>
        <end position="158"/>
    </location>
</feature>
<keyword evidence="2" id="KW-0472">Membrane</keyword>
<keyword evidence="2" id="KW-0812">Transmembrane</keyword>
<feature type="compositionally biased region" description="Low complexity" evidence="1">
    <location>
        <begin position="213"/>
        <end position="235"/>
    </location>
</feature>
<accession>A0AAW1QWV2</accession>
<name>A0AAW1QWV2_9CHLO</name>
<protein>
    <submittedName>
        <fullName evidence="3">Uncharacterized protein</fullName>
    </submittedName>
</protein>
<evidence type="ECO:0000313" key="3">
    <source>
        <dbReference type="EMBL" id="KAK9825666.1"/>
    </source>
</evidence>
<proteinExistence type="predicted"/>
<dbReference type="AlphaFoldDB" id="A0AAW1QWV2"/>
<dbReference type="EMBL" id="JALJOU010000072">
    <property type="protein sequence ID" value="KAK9825666.1"/>
    <property type="molecule type" value="Genomic_DNA"/>
</dbReference>
<comment type="caution">
    <text evidence="3">The sequence shown here is derived from an EMBL/GenBank/DDBJ whole genome shotgun (WGS) entry which is preliminary data.</text>
</comment>
<dbReference type="Proteomes" id="UP001445335">
    <property type="component" value="Unassembled WGS sequence"/>
</dbReference>
<keyword evidence="2" id="KW-1133">Transmembrane helix</keyword>
<reference evidence="3 4" key="1">
    <citation type="journal article" date="2024" name="Nat. Commun.">
        <title>Phylogenomics reveals the evolutionary origins of lichenization in chlorophyte algae.</title>
        <authorList>
            <person name="Puginier C."/>
            <person name="Libourel C."/>
            <person name="Otte J."/>
            <person name="Skaloud P."/>
            <person name="Haon M."/>
            <person name="Grisel S."/>
            <person name="Petersen M."/>
            <person name="Berrin J.G."/>
            <person name="Delaux P.M."/>
            <person name="Dal Grande F."/>
            <person name="Keller J."/>
        </authorList>
    </citation>
    <scope>NUCLEOTIDE SEQUENCE [LARGE SCALE GENOMIC DNA]</scope>
    <source>
        <strain evidence="3 4">SAG 245.80</strain>
    </source>
</reference>
<feature type="transmembrane region" description="Helical" evidence="2">
    <location>
        <begin position="178"/>
        <end position="202"/>
    </location>
</feature>
<gene>
    <name evidence="3" type="ORF">WJX81_008072</name>
</gene>